<protein>
    <submittedName>
        <fullName evidence="2">Exo-alpha-sialidase</fullName>
    </submittedName>
</protein>
<name>A0A537KU06_9BACT</name>
<dbReference type="EMBL" id="VBAL01000141">
    <property type="protein sequence ID" value="TMI99234.1"/>
    <property type="molecule type" value="Genomic_DNA"/>
</dbReference>
<evidence type="ECO:0000256" key="1">
    <source>
        <dbReference type="SAM" id="MobiDB-lite"/>
    </source>
</evidence>
<organism evidence="2 3">
    <name type="scientific">Candidatus Segetimicrobium genomatis</name>
    <dbReference type="NCBI Taxonomy" id="2569760"/>
    <lineage>
        <taxon>Bacteria</taxon>
        <taxon>Bacillati</taxon>
        <taxon>Candidatus Sysuimicrobiota</taxon>
        <taxon>Candidatus Sysuimicrobiia</taxon>
        <taxon>Candidatus Sysuimicrobiales</taxon>
        <taxon>Candidatus Segetimicrobiaceae</taxon>
        <taxon>Candidatus Segetimicrobium</taxon>
    </lineage>
</organism>
<feature type="compositionally biased region" description="Basic residues" evidence="1">
    <location>
        <begin position="17"/>
        <end position="26"/>
    </location>
</feature>
<dbReference type="Proteomes" id="UP000319353">
    <property type="component" value="Unassembled WGS sequence"/>
</dbReference>
<feature type="region of interest" description="Disordered" evidence="1">
    <location>
        <begin position="1"/>
        <end position="54"/>
    </location>
</feature>
<dbReference type="PANTHER" id="PTHR43739">
    <property type="entry name" value="XYLOGLUCANASE (EUROFUNG)"/>
    <property type="match status" value="1"/>
</dbReference>
<dbReference type="SUPFAM" id="SSF110296">
    <property type="entry name" value="Oligoxyloglucan reducing end-specific cellobiohydrolase"/>
    <property type="match status" value="2"/>
</dbReference>
<accession>A0A537KU06</accession>
<proteinExistence type="predicted"/>
<gene>
    <name evidence="2" type="ORF">E6H01_11385</name>
</gene>
<dbReference type="CDD" id="cd15482">
    <property type="entry name" value="Sialidase_non-viral"/>
    <property type="match status" value="1"/>
</dbReference>
<comment type="caution">
    <text evidence="2">The sequence shown here is derived from an EMBL/GenBank/DDBJ whole genome shotgun (WGS) entry which is preliminary data.</text>
</comment>
<dbReference type="PANTHER" id="PTHR43739:SF5">
    <property type="entry name" value="EXO-ALPHA-SIALIDASE"/>
    <property type="match status" value="1"/>
</dbReference>
<dbReference type="InterPro" id="IPR015943">
    <property type="entry name" value="WD40/YVTN_repeat-like_dom_sf"/>
</dbReference>
<sequence>MGQVAAPNLTLPQRGRGTARRVHHHSPSTSAAELGPPLVESPLRSSTAAPVGGTWSALGPQPIVDATDPVSSGRVTAVAVDPNNSATVYAGAAGGGVWKSTDGGYHWAPLTDGQLVLAVGALAIDPNNSLVIYDGTGEANHCLDCQAGQGVLKSTDGGTSWVLLGQTTFAGRTIGAIVVDRSNSNHLLATTRVGLYQSADGGVTWTKSTQLTGGVQSLIQDPTTPGKFWAGVADWCVNEVGSIAVSTDGASTWKLTPFPTLPSLSRIALGVGSNGIAYAGLAACETTRAPIFAMGQLAAVAKTTDGGTSWNTIALGGTTGLIDYFKEPDSSKYQGWYDTAVAVDPTNADHAVFGGITVLATKDGGATFADVAKPYSGGPTWPDFHALVFTGADSFYAANDGGVYRTTDLGGTGTSADWANLSGTFAITQFYAGASPDLSHVVGGTQDTGTPAIWPGGATPPAWRSEMGGDGGWVGVISGSSLLYAEDTGLAIYQVDTTTGKNTLAAPCSVTTDPACGDPVGFIAPFVVDPGNSARLYAATNRIYRSSGGGLPAGAAGWGAISGDLTSGT</sequence>
<feature type="non-terminal residue" evidence="2">
    <location>
        <position position="569"/>
    </location>
</feature>
<dbReference type="AlphaFoldDB" id="A0A537KU06"/>
<evidence type="ECO:0000313" key="3">
    <source>
        <dbReference type="Proteomes" id="UP000319353"/>
    </source>
</evidence>
<evidence type="ECO:0000313" key="2">
    <source>
        <dbReference type="EMBL" id="TMI99234.1"/>
    </source>
</evidence>
<dbReference type="Gene3D" id="2.130.10.10">
    <property type="entry name" value="YVTN repeat-like/Quinoprotein amine dehydrogenase"/>
    <property type="match status" value="3"/>
</dbReference>
<dbReference type="InterPro" id="IPR052025">
    <property type="entry name" value="Xyloglucanase_GH74"/>
</dbReference>
<reference evidence="2 3" key="1">
    <citation type="journal article" date="2019" name="Nat. Microbiol.">
        <title>Mediterranean grassland soil C-N compound turnover is dependent on rainfall and depth, and is mediated by genomically divergent microorganisms.</title>
        <authorList>
            <person name="Diamond S."/>
            <person name="Andeer P.F."/>
            <person name="Li Z."/>
            <person name="Crits-Christoph A."/>
            <person name="Burstein D."/>
            <person name="Anantharaman K."/>
            <person name="Lane K.R."/>
            <person name="Thomas B.C."/>
            <person name="Pan C."/>
            <person name="Northen T.R."/>
            <person name="Banfield J.F."/>
        </authorList>
    </citation>
    <scope>NUCLEOTIDE SEQUENCE [LARGE SCALE GENOMIC DNA]</scope>
    <source>
        <strain evidence="2">NP_4</strain>
    </source>
</reference>
<dbReference type="GO" id="GO:0010411">
    <property type="term" value="P:xyloglucan metabolic process"/>
    <property type="evidence" value="ECO:0007669"/>
    <property type="project" value="TreeGrafter"/>
</dbReference>